<evidence type="ECO:0000256" key="1">
    <source>
        <dbReference type="ARBA" id="ARBA00001966"/>
    </source>
</evidence>
<evidence type="ECO:0000313" key="7">
    <source>
        <dbReference type="EMBL" id="OUR96483.1"/>
    </source>
</evidence>
<dbReference type="EMBL" id="MAAO01000006">
    <property type="protein sequence ID" value="OUR96483.1"/>
    <property type="molecule type" value="Genomic_DNA"/>
</dbReference>
<evidence type="ECO:0000256" key="2">
    <source>
        <dbReference type="ARBA" id="ARBA00022691"/>
    </source>
</evidence>
<dbReference type="InterPro" id="IPR013785">
    <property type="entry name" value="Aldolase_TIM"/>
</dbReference>
<dbReference type="AlphaFoldDB" id="A0A1Y5F6F9"/>
<evidence type="ECO:0000259" key="6">
    <source>
        <dbReference type="PROSITE" id="PS51918"/>
    </source>
</evidence>
<evidence type="ECO:0000256" key="4">
    <source>
        <dbReference type="ARBA" id="ARBA00023004"/>
    </source>
</evidence>
<evidence type="ECO:0000256" key="5">
    <source>
        <dbReference type="ARBA" id="ARBA00023014"/>
    </source>
</evidence>
<dbReference type="InterPro" id="IPR007197">
    <property type="entry name" value="rSAM"/>
</dbReference>
<evidence type="ECO:0000313" key="8">
    <source>
        <dbReference type="Proteomes" id="UP000196531"/>
    </source>
</evidence>
<organism evidence="7 8">
    <name type="scientific">Halobacteriovorax marinus</name>
    <dbReference type="NCBI Taxonomy" id="97084"/>
    <lineage>
        <taxon>Bacteria</taxon>
        <taxon>Pseudomonadati</taxon>
        <taxon>Bdellovibrionota</taxon>
        <taxon>Bacteriovoracia</taxon>
        <taxon>Bacteriovoracales</taxon>
        <taxon>Halobacteriovoraceae</taxon>
        <taxon>Halobacteriovorax</taxon>
    </lineage>
</organism>
<dbReference type="SFLD" id="SFLDG01067">
    <property type="entry name" value="SPASM/twitch_domain_containing"/>
    <property type="match status" value="1"/>
</dbReference>
<dbReference type="GO" id="GO:0051536">
    <property type="term" value="F:iron-sulfur cluster binding"/>
    <property type="evidence" value="ECO:0007669"/>
    <property type="project" value="UniProtKB-KW"/>
</dbReference>
<dbReference type="Proteomes" id="UP000196531">
    <property type="component" value="Unassembled WGS sequence"/>
</dbReference>
<dbReference type="Pfam" id="PF13186">
    <property type="entry name" value="SPASM"/>
    <property type="match status" value="1"/>
</dbReference>
<dbReference type="CDD" id="cd21109">
    <property type="entry name" value="SPASM"/>
    <property type="match status" value="1"/>
</dbReference>
<gene>
    <name evidence="7" type="ORF">A9Q84_09035</name>
</gene>
<feature type="domain" description="Radical SAM core" evidence="6">
    <location>
        <begin position="5"/>
        <end position="227"/>
    </location>
</feature>
<dbReference type="InterPro" id="IPR058240">
    <property type="entry name" value="rSAM_sf"/>
</dbReference>
<proteinExistence type="predicted"/>
<dbReference type="Pfam" id="PF04055">
    <property type="entry name" value="Radical_SAM"/>
    <property type="match status" value="1"/>
</dbReference>
<dbReference type="PROSITE" id="PS51918">
    <property type="entry name" value="RADICAL_SAM"/>
    <property type="match status" value="1"/>
</dbReference>
<comment type="cofactor">
    <cofactor evidence="1">
        <name>[4Fe-4S] cluster</name>
        <dbReference type="ChEBI" id="CHEBI:49883"/>
    </cofactor>
</comment>
<dbReference type="PANTHER" id="PTHR11228">
    <property type="entry name" value="RADICAL SAM DOMAIN PROTEIN"/>
    <property type="match status" value="1"/>
</dbReference>
<evidence type="ECO:0000256" key="3">
    <source>
        <dbReference type="ARBA" id="ARBA00022723"/>
    </source>
</evidence>
<dbReference type="GO" id="GO:0046872">
    <property type="term" value="F:metal ion binding"/>
    <property type="evidence" value="ECO:0007669"/>
    <property type="project" value="UniProtKB-KW"/>
</dbReference>
<dbReference type="Gene3D" id="3.20.20.70">
    <property type="entry name" value="Aldolase class I"/>
    <property type="match status" value="1"/>
</dbReference>
<reference evidence="8" key="1">
    <citation type="journal article" date="2017" name="Proc. Natl. Acad. Sci. U.S.A.">
        <title>Simulation of Deepwater Horizon oil plume reveals substrate specialization within a complex community of hydrocarbon-degraders.</title>
        <authorList>
            <person name="Hu P."/>
            <person name="Dubinsky E.A."/>
            <person name="Probst A.J."/>
            <person name="Wang J."/>
            <person name="Sieber C.M.K."/>
            <person name="Tom L.M."/>
            <person name="Gardinali P."/>
            <person name="Banfield J.F."/>
            <person name="Atlas R.M."/>
            <person name="Andersen G.L."/>
        </authorList>
    </citation>
    <scope>NUCLEOTIDE SEQUENCE [LARGE SCALE GENOMIC DNA]</scope>
</reference>
<keyword evidence="2" id="KW-0949">S-adenosyl-L-methionine</keyword>
<keyword evidence="3" id="KW-0479">Metal-binding</keyword>
<dbReference type="InterPro" id="IPR023885">
    <property type="entry name" value="4Fe4S-binding_SPASM_dom"/>
</dbReference>
<name>A0A1Y5F6F9_9BACT</name>
<dbReference type="InterPro" id="IPR050377">
    <property type="entry name" value="Radical_SAM_PqqE_MftC-like"/>
</dbReference>
<sequence>MSTDFFSEITYLMIETNSTCNLKCTTCNREDLVASGLREDKYLSVSEFDERIKIFKDCKINTVKIEGISEPMLHPDFSKMCNILKGYFPDAFVIIATNCQYNVDKVPFVDSLKYVDQVYLSIDGVEDIYEETRLGAKWDKLLKFLNRIKDLVEEKERKEKLFINFTLTEKNYHTLPAIYQLSEDYGLAGVRINLAQNWNEDEMNSHQFSKEVIETLKQYTDDLKGIPNWNYKDCFWPYAGVVIDVYGYIRQCIINTSQEPIFNVENAGFKDFFNNSEHYKRIRKSLSNDKAQPECENCDYKHLSPVLEEIFNGRECQNTPRKFNKGEVTS</sequence>
<keyword evidence="4" id="KW-0408">Iron</keyword>
<comment type="caution">
    <text evidence="7">The sequence shown here is derived from an EMBL/GenBank/DDBJ whole genome shotgun (WGS) entry which is preliminary data.</text>
</comment>
<dbReference type="PANTHER" id="PTHR11228:SF7">
    <property type="entry name" value="PQQA PEPTIDE CYCLASE"/>
    <property type="match status" value="1"/>
</dbReference>
<dbReference type="SFLD" id="SFLDS00029">
    <property type="entry name" value="Radical_SAM"/>
    <property type="match status" value="1"/>
</dbReference>
<protein>
    <recommendedName>
        <fullName evidence="6">Radical SAM core domain-containing protein</fullName>
    </recommendedName>
</protein>
<dbReference type="GO" id="GO:0003824">
    <property type="term" value="F:catalytic activity"/>
    <property type="evidence" value="ECO:0007669"/>
    <property type="project" value="InterPro"/>
</dbReference>
<accession>A0A1Y5F6F9</accession>
<keyword evidence="5" id="KW-0411">Iron-sulfur</keyword>
<dbReference type="SUPFAM" id="SSF102114">
    <property type="entry name" value="Radical SAM enzymes"/>
    <property type="match status" value="1"/>
</dbReference>